<keyword evidence="8" id="KW-1185">Reference proteome</keyword>
<dbReference type="OrthoDB" id="9803751at2"/>
<dbReference type="EMBL" id="BAEN01000076">
    <property type="protein sequence ID" value="GAC16458.1"/>
    <property type="molecule type" value="Genomic_DNA"/>
</dbReference>
<dbReference type="eggNOG" id="COG3119">
    <property type="taxonomic scope" value="Bacteria"/>
</dbReference>
<evidence type="ECO:0000256" key="5">
    <source>
        <dbReference type="SAM" id="SignalP"/>
    </source>
</evidence>
<evidence type="ECO:0000256" key="3">
    <source>
        <dbReference type="ARBA" id="ARBA00022801"/>
    </source>
</evidence>
<dbReference type="GO" id="GO:0046872">
    <property type="term" value="F:metal ion binding"/>
    <property type="evidence" value="ECO:0007669"/>
    <property type="project" value="UniProtKB-KW"/>
</dbReference>
<feature type="chain" id="PRO_5003897483" evidence="5">
    <location>
        <begin position="26"/>
        <end position="522"/>
    </location>
</feature>
<dbReference type="CDD" id="cd16145">
    <property type="entry name" value="ARS_like"/>
    <property type="match status" value="1"/>
</dbReference>
<dbReference type="PROSITE" id="PS51257">
    <property type="entry name" value="PROKAR_LIPOPROTEIN"/>
    <property type="match status" value="1"/>
</dbReference>
<evidence type="ECO:0000313" key="8">
    <source>
        <dbReference type="Proteomes" id="UP000006334"/>
    </source>
</evidence>
<comment type="similarity">
    <text evidence="1">Belongs to the sulfatase family.</text>
</comment>
<dbReference type="Gene3D" id="3.40.720.10">
    <property type="entry name" value="Alkaline Phosphatase, subunit A"/>
    <property type="match status" value="1"/>
</dbReference>
<reference evidence="7 8" key="1">
    <citation type="journal article" date="2017" name="Antonie Van Leeuwenhoek">
        <title>Rhizobium rhizosphaerae sp. nov., a novel species isolated from rice rhizosphere.</title>
        <authorList>
            <person name="Zhao J.J."/>
            <person name="Zhang J."/>
            <person name="Zhang R.J."/>
            <person name="Zhang C.W."/>
            <person name="Yin H.Q."/>
            <person name="Zhang X.X."/>
        </authorList>
    </citation>
    <scope>NUCLEOTIDE SEQUENCE [LARGE SCALE GENOMIC DNA]</scope>
    <source>
        <strain evidence="7 8">E3</strain>
    </source>
</reference>
<sequence length="522" mass="58436">MKTIFNPLNNTTKLLSAIAISLALAGCNESNSAQTEEPQAAKKPNVIYILVDDLGIGDIEPYGQELINTPNLQRMADQGMVFSQHYAGNPVCAPSRAALMTGQHSGHNQIRGNFELGGFADEEEFGQMPLQPGTETVAKLMKKAGYTTALIGKWGLGGPGSYGVPTKQGFDYFFGYLDQKQAHNHYPTHLWQNETWFPLNNEYLDPHKGLGKHDDPNDEASYEKFKRGDFAQQRLTDEALSYIDNKKDEPFFLYLSYAAPHAALQAPDEEIAKYNHFEDTPYDGVADGGYVPSFRPRATRAAMISHIDEGVGLVLDKLKKLGLDENTLVIFSSDNGPSFEGGADLEFFDSNAQYRGFKRDLYDGGIRMPTIARWPTKVPAGKVSDHVSAFWDVLPTLADLVEIEAPKNIDGISFLPTLLAEDGQQQHDSLYWEFHHWNGSHKQAVRIQAEKNADWKAIRFFDEKSKEGSPIELYNLTEDPQEQNNLAEQHPDLIAKAEALFESSRTRSFMDTWNFDYHAGKK</sequence>
<dbReference type="PROSITE" id="PS00523">
    <property type="entry name" value="SULFATASE_1"/>
    <property type="match status" value="1"/>
</dbReference>
<accession>K6YIM2</accession>
<organism evidence="7 8">
    <name type="scientific">Aliiglaciecola lipolytica E3</name>
    <dbReference type="NCBI Taxonomy" id="1127673"/>
    <lineage>
        <taxon>Bacteria</taxon>
        <taxon>Pseudomonadati</taxon>
        <taxon>Pseudomonadota</taxon>
        <taxon>Gammaproteobacteria</taxon>
        <taxon>Alteromonadales</taxon>
        <taxon>Alteromonadaceae</taxon>
        <taxon>Aliiglaciecola</taxon>
    </lineage>
</organism>
<evidence type="ECO:0000256" key="1">
    <source>
        <dbReference type="ARBA" id="ARBA00008779"/>
    </source>
</evidence>
<dbReference type="SUPFAM" id="SSF53649">
    <property type="entry name" value="Alkaline phosphatase-like"/>
    <property type="match status" value="1"/>
</dbReference>
<keyword evidence="3" id="KW-0378">Hydrolase</keyword>
<dbReference type="Proteomes" id="UP000006334">
    <property type="component" value="Unassembled WGS sequence"/>
</dbReference>
<dbReference type="Pfam" id="PF00884">
    <property type="entry name" value="Sulfatase"/>
    <property type="match status" value="1"/>
</dbReference>
<dbReference type="PANTHER" id="PTHR42693:SF53">
    <property type="entry name" value="ENDO-4-O-SULFATASE"/>
    <property type="match status" value="1"/>
</dbReference>
<keyword evidence="2" id="KW-0479">Metal-binding</keyword>
<dbReference type="PANTHER" id="PTHR42693">
    <property type="entry name" value="ARYLSULFATASE FAMILY MEMBER"/>
    <property type="match status" value="1"/>
</dbReference>
<evidence type="ECO:0000259" key="6">
    <source>
        <dbReference type="Pfam" id="PF00884"/>
    </source>
</evidence>
<proteinExistence type="inferred from homology"/>
<keyword evidence="4" id="KW-0106">Calcium</keyword>
<evidence type="ECO:0000256" key="2">
    <source>
        <dbReference type="ARBA" id="ARBA00022723"/>
    </source>
</evidence>
<feature type="domain" description="Sulfatase N-terminal" evidence="6">
    <location>
        <begin position="44"/>
        <end position="402"/>
    </location>
</feature>
<protein>
    <submittedName>
        <fullName evidence="7">Sulfatase</fullName>
    </submittedName>
</protein>
<gene>
    <name evidence="7" type="ORF">GLIP_3847</name>
</gene>
<comment type="caution">
    <text evidence="7">The sequence shown here is derived from an EMBL/GenBank/DDBJ whole genome shotgun (WGS) entry which is preliminary data.</text>
</comment>
<evidence type="ECO:0000256" key="4">
    <source>
        <dbReference type="ARBA" id="ARBA00022837"/>
    </source>
</evidence>
<dbReference type="RefSeq" id="WP_008846260.1">
    <property type="nucleotide sequence ID" value="NZ_BAEN01000076.1"/>
</dbReference>
<dbReference type="InterPro" id="IPR017850">
    <property type="entry name" value="Alkaline_phosphatase_core_sf"/>
</dbReference>
<evidence type="ECO:0000313" key="7">
    <source>
        <dbReference type="EMBL" id="GAC16458.1"/>
    </source>
</evidence>
<dbReference type="InterPro" id="IPR024607">
    <property type="entry name" value="Sulfatase_CS"/>
</dbReference>
<dbReference type="GO" id="GO:0004065">
    <property type="term" value="F:arylsulfatase activity"/>
    <property type="evidence" value="ECO:0007669"/>
    <property type="project" value="TreeGrafter"/>
</dbReference>
<name>K6YIM2_9ALTE</name>
<feature type="signal peptide" evidence="5">
    <location>
        <begin position="1"/>
        <end position="25"/>
    </location>
</feature>
<dbReference type="InterPro" id="IPR000917">
    <property type="entry name" value="Sulfatase_N"/>
</dbReference>
<dbReference type="InterPro" id="IPR050738">
    <property type="entry name" value="Sulfatase"/>
</dbReference>
<dbReference type="Gene3D" id="3.30.1120.10">
    <property type="match status" value="1"/>
</dbReference>
<keyword evidence="5" id="KW-0732">Signal</keyword>
<dbReference type="AlphaFoldDB" id="K6YIM2"/>
<dbReference type="STRING" id="1127673.GLIP_3847"/>